<organism evidence="2 3">
    <name type="scientific">Saccharothrix violaceirubra</name>
    <dbReference type="NCBI Taxonomy" id="413306"/>
    <lineage>
        <taxon>Bacteria</taxon>
        <taxon>Bacillati</taxon>
        <taxon>Actinomycetota</taxon>
        <taxon>Actinomycetes</taxon>
        <taxon>Pseudonocardiales</taxon>
        <taxon>Pseudonocardiaceae</taxon>
        <taxon>Saccharothrix</taxon>
    </lineage>
</organism>
<dbReference type="PANTHER" id="PTHR21310">
    <property type="entry name" value="AMINOGLYCOSIDE PHOSPHOTRANSFERASE-RELATED-RELATED"/>
    <property type="match status" value="1"/>
</dbReference>
<dbReference type="EMBL" id="JACHJS010000001">
    <property type="protein sequence ID" value="MBB4967550.1"/>
    <property type="molecule type" value="Genomic_DNA"/>
</dbReference>
<comment type="caution">
    <text evidence="2">The sequence shown here is derived from an EMBL/GenBank/DDBJ whole genome shotgun (WGS) entry which is preliminary data.</text>
</comment>
<keyword evidence="3" id="KW-1185">Reference proteome</keyword>
<dbReference type="Pfam" id="PF01636">
    <property type="entry name" value="APH"/>
    <property type="match status" value="1"/>
</dbReference>
<proteinExistence type="predicted"/>
<dbReference type="EC" id="2.7.1.119" evidence="2"/>
<dbReference type="InterPro" id="IPR016259">
    <property type="entry name" value="Hygromycin-B_Kinase"/>
</dbReference>
<dbReference type="AlphaFoldDB" id="A0A7W7WXN2"/>
<evidence type="ECO:0000313" key="3">
    <source>
        <dbReference type="Proteomes" id="UP000542674"/>
    </source>
</evidence>
<feature type="domain" description="Aminoglycoside phosphotransferase" evidence="1">
    <location>
        <begin position="49"/>
        <end position="250"/>
    </location>
</feature>
<dbReference type="InterPro" id="IPR002575">
    <property type="entry name" value="Aminoglycoside_PTrfase"/>
</dbReference>
<keyword evidence="2" id="KW-0418">Kinase</keyword>
<name>A0A7W7WXN2_9PSEU</name>
<dbReference type="CDD" id="cd05120">
    <property type="entry name" value="APH_ChoK_like"/>
    <property type="match status" value="1"/>
</dbReference>
<gene>
    <name evidence="2" type="ORF">F4559_004909</name>
</gene>
<protein>
    <submittedName>
        <fullName evidence="2">Hygromycin-B 7''-O-kinase</fullName>
        <ecNumber evidence="2">2.7.1.119</ecNumber>
    </submittedName>
</protein>
<dbReference type="InterPro" id="IPR051678">
    <property type="entry name" value="AGP_Transferase"/>
</dbReference>
<dbReference type="PANTHER" id="PTHR21310:SF15">
    <property type="entry name" value="AMINOGLYCOSIDE PHOSPHOTRANSFERASE DOMAIN-CONTAINING PROTEIN"/>
    <property type="match status" value="1"/>
</dbReference>
<accession>A0A7W7WXN2</accession>
<dbReference type="GO" id="GO:0008904">
    <property type="term" value="F:hygromycin-B 7''-O-phosphotransferase activity"/>
    <property type="evidence" value="ECO:0007669"/>
    <property type="project" value="UniProtKB-EC"/>
</dbReference>
<dbReference type="Proteomes" id="UP000542674">
    <property type="component" value="Unassembled WGS sequence"/>
</dbReference>
<dbReference type="InterPro" id="IPR011009">
    <property type="entry name" value="Kinase-like_dom_sf"/>
</dbReference>
<dbReference type="RefSeq" id="WP_184672347.1">
    <property type="nucleotide sequence ID" value="NZ_BAABAI010000007.1"/>
</dbReference>
<evidence type="ECO:0000313" key="2">
    <source>
        <dbReference type="EMBL" id="MBB4967550.1"/>
    </source>
</evidence>
<dbReference type="PIRSF" id="PIRSF000707">
    <property type="entry name" value="Hygromycin-B_kinase"/>
    <property type="match status" value="1"/>
</dbReference>
<sequence length="314" mass="34858">MTFPLADTEERFEAVVDDESALRPGVDRLLGRLDLRGEPVRYPDGSLPVYRVGEHVLKLFPAVHLEELPTERDVLRAVHGRLPVPTPAVREAGEVDGWGYVLMERLRGTGLVEVWPTLDAAGRESVARQVGEALAVLHDLPSPVDHPADWSSFVAARRVAPRRPVDPAWADRVDEFLDRVDLGADEPVLAHTEVMSAHLLVEGTRLTGLIDFEPAMRAAREYEFVATGIFLTRGDQAANRALYTGYGRPVDPLRVMAYTLLHVYSNLAWYLREVPPPADVDTLDALARHWFGSAPVRPSSRTMDADAEAREARP</sequence>
<keyword evidence="2" id="KW-0808">Transferase</keyword>
<dbReference type="SUPFAM" id="SSF56112">
    <property type="entry name" value="Protein kinase-like (PK-like)"/>
    <property type="match status" value="1"/>
</dbReference>
<dbReference type="Gene3D" id="3.90.1200.10">
    <property type="match status" value="1"/>
</dbReference>
<reference evidence="2 3" key="1">
    <citation type="submission" date="2020-08" db="EMBL/GenBank/DDBJ databases">
        <title>Sequencing the genomes of 1000 actinobacteria strains.</title>
        <authorList>
            <person name="Klenk H.-P."/>
        </authorList>
    </citation>
    <scope>NUCLEOTIDE SEQUENCE [LARGE SCALE GENOMIC DNA]</scope>
    <source>
        <strain evidence="2 3">DSM 45084</strain>
    </source>
</reference>
<evidence type="ECO:0000259" key="1">
    <source>
        <dbReference type="Pfam" id="PF01636"/>
    </source>
</evidence>